<dbReference type="GeneID" id="4618189"/>
<accession>A1RU23</accession>
<evidence type="ECO:0000313" key="2">
    <source>
        <dbReference type="EMBL" id="ABL88455.1"/>
    </source>
</evidence>
<protein>
    <submittedName>
        <fullName evidence="2">Uncharacterized protein</fullName>
    </submittedName>
</protein>
<evidence type="ECO:0000256" key="1">
    <source>
        <dbReference type="SAM" id="Phobius"/>
    </source>
</evidence>
<proteinExistence type="predicted"/>
<evidence type="ECO:0000313" key="3">
    <source>
        <dbReference type="Proteomes" id="UP000002595"/>
    </source>
</evidence>
<dbReference type="Proteomes" id="UP000002595">
    <property type="component" value="Chromosome"/>
</dbReference>
<dbReference type="HOGENOM" id="CLU_192663_0_0_2"/>
<keyword evidence="1" id="KW-1133">Transmembrane helix</keyword>
<keyword evidence="1" id="KW-0472">Membrane</keyword>
<dbReference type="OrthoDB" id="27929at2157"/>
<organism evidence="2 3">
    <name type="scientific">Pyrobaculum islandicum (strain DSM 4184 / JCM 9189 / GEO3)</name>
    <dbReference type="NCBI Taxonomy" id="384616"/>
    <lineage>
        <taxon>Archaea</taxon>
        <taxon>Thermoproteota</taxon>
        <taxon>Thermoprotei</taxon>
        <taxon>Thermoproteales</taxon>
        <taxon>Thermoproteaceae</taxon>
        <taxon>Pyrobaculum</taxon>
    </lineage>
</organism>
<keyword evidence="1" id="KW-0812">Transmembrane</keyword>
<feature type="transmembrane region" description="Helical" evidence="1">
    <location>
        <begin position="34"/>
        <end position="55"/>
    </location>
</feature>
<name>A1RU23_PYRIL</name>
<sequence length="68" mass="7144">MKTGLIIVLSLIAVTLGGLYLVSTLSNPSLDPLILARDLGISVVSLTAGITAPLLHRRFTEGDEEINA</sequence>
<dbReference type="STRING" id="384616.Pisl_1292"/>
<dbReference type="RefSeq" id="WP_011763030.1">
    <property type="nucleotide sequence ID" value="NC_008701.1"/>
</dbReference>
<dbReference type="AlphaFoldDB" id="A1RU23"/>
<dbReference type="EMBL" id="CP000504">
    <property type="protein sequence ID" value="ABL88455.1"/>
    <property type="molecule type" value="Genomic_DNA"/>
</dbReference>
<dbReference type="KEGG" id="pis:Pisl_1292"/>
<gene>
    <name evidence="2" type="ordered locus">Pisl_1292</name>
</gene>
<reference evidence="2" key="1">
    <citation type="submission" date="2006-12" db="EMBL/GenBank/DDBJ databases">
        <title>Complete sequence of Pyrobaculum islandicum DSM 4184.</title>
        <authorList>
            <person name="Copeland A."/>
            <person name="Lucas S."/>
            <person name="Lapidus A."/>
            <person name="Barry K."/>
            <person name="Detter J.C."/>
            <person name="Glavina del Rio T."/>
            <person name="Dalin E."/>
            <person name="Tice H."/>
            <person name="Pitluck S."/>
            <person name="Meincke L."/>
            <person name="Brettin T."/>
            <person name="Bruce D."/>
            <person name="Han C."/>
            <person name="Tapia R."/>
            <person name="Gilna P."/>
            <person name="Schmutz J."/>
            <person name="Larimer F."/>
            <person name="Land M."/>
            <person name="Hauser L."/>
            <person name="Kyrpides N."/>
            <person name="Mikhailova N."/>
            <person name="Cozen A.E."/>
            <person name="Fitz-Gibbon S.T."/>
            <person name="House C.H."/>
            <person name="Saltikov C."/>
            <person name="Lowe T."/>
            <person name="Richardson P."/>
        </authorList>
    </citation>
    <scope>NUCLEOTIDE SEQUENCE [LARGE SCALE GENOMIC DNA]</scope>
    <source>
        <strain evidence="2">DSM 4184</strain>
    </source>
</reference>
<dbReference type="eggNOG" id="arCOG06989">
    <property type="taxonomic scope" value="Archaea"/>
</dbReference>
<keyword evidence="3" id="KW-1185">Reference proteome</keyword>